<evidence type="ECO:0000313" key="2">
    <source>
        <dbReference type="EMBL" id="RIV71040.1"/>
    </source>
</evidence>
<dbReference type="InterPro" id="IPR004322">
    <property type="entry name" value="Plasmid_replicase_bac"/>
</dbReference>
<proteinExistence type="predicted"/>
<reference evidence="2 3" key="1">
    <citation type="submission" date="2018-08" db="EMBL/GenBank/DDBJ databases">
        <title>Proposal of Muricauda 72 sp.nov. and Muricauda NH166 sp.nov., isolated from seawater.</title>
        <authorList>
            <person name="Cheng H."/>
            <person name="Wu Y.-H."/>
            <person name="Guo L.-L."/>
            <person name="Xu X.-W."/>
        </authorList>
    </citation>
    <scope>NUCLEOTIDE SEQUENCE [LARGE SCALE GENOMIC DNA]</scope>
    <source>
        <strain evidence="2 3">NH166</strain>
    </source>
</reference>
<dbReference type="Pfam" id="PF03090">
    <property type="entry name" value="Replicase"/>
    <property type="match status" value="1"/>
</dbReference>
<comment type="caution">
    <text evidence="2">The sequence shown here is derived from an EMBL/GenBank/DDBJ whole genome shotgun (WGS) entry which is preliminary data.</text>
</comment>
<evidence type="ECO:0000313" key="3">
    <source>
        <dbReference type="Proteomes" id="UP000284189"/>
    </source>
</evidence>
<dbReference type="RefSeq" id="WP_182859156.1">
    <property type="nucleotide sequence ID" value="NZ_QXFJ01000020.1"/>
</dbReference>
<accession>A0A418N870</accession>
<feature type="domain" description="Primase C-terminal 1" evidence="1">
    <location>
        <begin position="89"/>
        <end position="151"/>
    </location>
</feature>
<gene>
    <name evidence="2" type="ORF">D2U88_08715</name>
</gene>
<protein>
    <submittedName>
        <fullName evidence="2">Plasmid replicase</fullName>
    </submittedName>
</protein>
<name>A0A418N870_9FLAO</name>
<feature type="non-terminal residue" evidence="2">
    <location>
        <position position="1"/>
    </location>
</feature>
<evidence type="ECO:0000259" key="1">
    <source>
        <dbReference type="Pfam" id="PF08708"/>
    </source>
</evidence>
<sequence>LAYALACPVITTDAARAAPLRYAAAVQQAYTDALRADAGYTNFITKTPGHEAWSTRWGRGEAYTLEELADYLPHGLPTVRKKRAEASGLGRNVCLFESLRAWAYRHRFRHTDADQWHASTLAQARALNTYATPLPDSEVRATAKSVARWVWTRLGHGPAGQAFIARQSHKGRLSGVARQSKAMDTAQKILEFDR</sequence>
<dbReference type="EMBL" id="QXFJ01000020">
    <property type="protein sequence ID" value="RIV71040.1"/>
    <property type="molecule type" value="Genomic_DNA"/>
</dbReference>
<dbReference type="Gene3D" id="1.10.340.50">
    <property type="match status" value="1"/>
</dbReference>
<dbReference type="Proteomes" id="UP000284189">
    <property type="component" value="Unassembled WGS sequence"/>
</dbReference>
<dbReference type="InterPro" id="IPR014820">
    <property type="entry name" value="PriCT_1"/>
</dbReference>
<organism evidence="2 3">
    <name type="scientific">Flagellimonas aequoris</name>
    <dbReference type="NCBI Taxonomy" id="2306997"/>
    <lineage>
        <taxon>Bacteria</taxon>
        <taxon>Pseudomonadati</taxon>
        <taxon>Bacteroidota</taxon>
        <taxon>Flavobacteriia</taxon>
        <taxon>Flavobacteriales</taxon>
        <taxon>Flavobacteriaceae</taxon>
        <taxon>Flagellimonas</taxon>
    </lineage>
</organism>
<dbReference type="Pfam" id="PF08708">
    <property type="entry name" value="PriCT_1"/>
    <property type="match status" value="1"/>
</dbReference>
<dbReference type="AlphaFoldDB" id="A0A418N870"/>